<evidence type="ECO:0000259" key="1">
    <source>
        <dbReference type="Pfam" id="PF22589"/>
    </source>
</evidence>
<organism evidence="2 3">
    <name type="scientific">Papilio machaon</name>
    <name type="common">Old World swallowtail butterfly</name>
    <dbReference type="NCBI Taxonomy" id="76193"/>
    <lineage>
        <taxon>Eukaryota</taxon>
        <taxon>Metazoa</taxon>
        <taxon>Ecdysozoa</taxon>
        <taxon>Arthropoda</taxon>
        <taxon>Hexapoda</taxon>
        <taxon>Insecta</taxon>
        <taxon>Pterygota</taxon>
        <taxon>Neoptera</taxon>
        <taxon>Endopterygota</taxon>
        <taxon>Lepidoptera</taxon>
        <taxon>Glossata</taxon>
        <taxon>Ditrysia</taxon>
        <taxon>Papilionoidea</taxon>
        <taxon>Papilionidae</taxon>
        <taxon>Papilioninae</taxon>
        <taxon>Papilio</taxon>
    </lineage>
</organism>
<proteinExistence type="predicted"/>
<feature type="domain" description="Sperm microtubule inner protein 1 C-terminal" evidence="1">
    <location>
        <begin position="60"/>
        <end position="136"/>
    </location>
</feature>
<dbReference type="OrthoDB" id="410807at2759"/>
<dbReference type="PANTHER" id="PTHR35826:SF1">
    <property type="entry name" value="PROTEIN ATP6V1FNB-LIKE"/>
    <property type="match status" value="1"/>
</dbReference>
<accession>A0A194QY45</accession>
<dbReference type="AlphaFoldDB" id="A0A194QY45"/>
<dbReference type="Pfam" id="PF22589">
    <property type="entry name" value="SPMIP1"/>
    <property type="match status" value="1"/>
</dbReference>
<protein>
    <recommendedName>
        <fullName evidence="1">Sperm microtubule inner protein 1 C-terminal domain-containing protein</fullName>
    </recommendedName>
</protein>
<dbReference type="Proteomes" id="UP000053240">
    <property type="component" value="Unassembled WGS sequence"/>
</dbReference>
<keyword evidence="3" id="KW-1185">Reference proteome</keyword>
<dbReference type="PANTHER" id="PTHR35826">
    <property type="entry name" value="PROTEIN ATP6V1FNB-LIKE"/>
    <property type="match status" value="1"/>
</dbReference>
<reference evidence="2 3" key="1">
    <citation type="journal article" date="2015" name="Nat. Commun.">
        <title>Outbred genome sequencing and CRISPR/Cas9 gene editing in butterflies.</title>
        <authorList>
            <person name="Li X."/>
            <person name="Fan D."/>
            <person name="Zhang W."/>
            <person name="Liu G."/>
            <person name="Zhang L."/>
            <person name="Zhao L."/>
            <person name="Fang X."/>
            <person name="Chen L."/>
            <person name="Dong Y."/>
            <person name="Chen Y."/>
            <person name="Ding Y."/>
            <person name="Zhao R."/>
            <person name="Feng M."/>
            <person name="Zhu Y."/>
            <person name="Feng Y."/>
            <person name="Jiang X."/>
            <person name="Zhu D."/>
            <person name="Xiang H."/>
            <person name="Feng X."/>
            <person name="Li S."/>
            <person name="Wang J."/>
            <person name="Zhang G."/>
            <person name="Kronforst M.R."/>
            <person name="Wang W."/>
        </authorList>
    </citation>
    <scope>NUCLEOTIDE SEQUENCE [LARGE SCALE GENOMIC DNA]</scope>
    <source>
        <strain evidence="2">Ya'a_city_454_Pm</strain>
        <tissue evidence="2">Whole body</tissue>
    </source>
</reference>
<evidence type="ECO:0000313" key="3">
    <source>
        <dbReference type="Proteomes" id="UP000053240"/>
    </source>
</evidence>
<evidence type="ECO:0000313" key="2">
    <source>
        <dbReference type="EMBL" id="KPJ10463.1"/>
    </source>
</evidence>
<dbReference type="KEGG" id="pmac:106715739"/>
<dbReference type="InParanoid" id="A0A194QY45"/>
<name>A0A194QY45_PAPMA</name>
<gene>
    <name evidence="2" type="ORF">RR48_09597</name>
</gene>
<dbReference type="InterPro" id="IPR054323">
    <property type="entry name" value="SPMIP1_C"/>
</dbReference>
<sequence>MGSPEIVAFYADALIKSEHRNREWNKKNLLNVLEANKEKQVREIDASIALAKKYLALLDEPRIYARPVPPHELDQSEECTEMKFVEPEVVNLLYGSTEKGSTFRYLKQRYKKSPEEKFNYRATTSCDYGWQQSKSRIPARDVIKRYIPKNIYL</sequence>
<dbReference type="EMBL" id="KQ460949">
    <property type="protein sequence ID" value="KPJ10463.1"/>
    <property type="molecule type" value="Genomic_DNA"/>
</dbReference>